<name>A0AAN4Q6B4_PSESF</name>
<evidence type="ECO:0000256" key="1">
    <source>
        <dbReference type="SAM" id="MobiDB-lite"/>
    </source>
</evidence>
<accession>A0AAN4Q6B4</accession>
<evidence type="ECO:0000313" key="3">
    <source>
        <dbReference type="Proteomes" id="UP000248291"/>
    </source>
</evidence>
<feature type="compositionally biased region" description="Polar residues" evidence="1">
    <location>
        <begin position="25"/>
        <end position="38"/>
    </location>
</feature>
<dbReference type="Proteomes" id="UP000248291">
    <property type="component" value="Unassembled WGS sequence"/>
</dbReference>
<gene>
    <name evidence="2" type="ORF">KPSA3_04320</name>
</gene>
<protein>
    <submittedName>
        <fullName evidence="2">Uncharacterized protein</fullName>
    </submittedName>
</protein>
<dbReference type="EMBL" id="BGKA01000154">
    <property type="protein sequence ID" value="GBH18339.1"/>
    <property type="molecule type" value="Genomic_DNA"/>
</dbReference>
<sequence length="38" mass="3674">MVAEDCAVSESGITITRLQPGAATQGPNGCTPSGASVP</sequence>
<comment type="caution">
    <text evidence="2">The sequence shown here is derived from an EMBL/GenBank/DDBJ whole genome shotgun (WGS) entry which is preliminary data.</text>
</comment>
<dbReference type="AlphaFoldDB" id="A0AAN4Q6B4"/>
<evidence type="ECO:0000313" key="2">
    <source>
        <dbReference type="EMBL" id="GBH18339.1"/>
    </source>
</evidence>
<organism evidence="2 3">
    <name type="scientific">Pseudomonas syringae pv. actinidiae</name>
    <dbReference type="NCBI Taxonomy" id="103796"/>
    <lineage>
        <taxon>Bacteria</taxon>
        <taxon>Pseudomonadati</taxon>
        <taxon>Pseudomonadota</taxon>
        <taxon>Gammaproteobacteria</taxon>
        <taxon>Pseudomonadales</taxon>
        <taxon>Pseudomonadaceae</taxon>
        <taxon>Pseudomonas</taxon>
        <taxon>Pseudomonas syringae</taxon>
    </lineage>
</organism>
<feature type="region of interest" description="Disordered" evidence="1">
    <location>
        <begin position="18"/>
        <end position="38"/>
    </location>
</feature>
<proteinExistence type="predicted"/>
<reference evidence="2 3" key="1">
    <citation type="submission" date="2018-04" db="EMBL/GenBank/DDBJ databases">
        <title>Draft genome sequence of Pseudomonas syringae pv. actinidiae biovar 3 strains isolated from kiwifruit in Kagawa prefecture.</title>
        <authorList>
            <person name="Tabuchi M."/>
            <person name="Saito M."/>
            <person name="Fujiwara S."/>
            <person name="Sasa N."/>
            <person name="Akimitsu K."/>
            <person name="Gomi K."/>
            <person name="Konishi-Sugita S."/>
            <person name="Hamano K."/>
            <person name="Kataoka I."/>
        </authorList>
    </citation>
    <scope>NUCLEOTIDE SEQUENCE [LARGE SCALE GENOMIC DNA]</scope>
    <source>
        <strain evidence="2 3">MAFF212211</strain>
    </source>
</reference>